<reference evidence="2 3" key="1">
    <citation type="submission" date="2023-06" db="EMBL/GenBank/DDBJ databases">
        <title>Black Yeasts Isolated from many extreme environments.</title>
        <authorList>
            <person name="Coleine C."/>
            <person name="Stajich J.E."/>
            <person name="Selbmann L."/>
        </authorList>
    </citation>
    <scope>NUCLEOTIDE SEQUENCE [LARGE SCALE GENOMIC DNA]</scope>
    <source>
        <strain evidence="2 3">CCFEE 5887</strain>
    </source>
</reference>
<evidence type="ECO:0000256" key="1">
    <source>
        <dbReference type="SAM" id="SignalP"/>
    </source>
</evidence>
<dbReference type="AlphaFoldDB" id="A0AAV9QEY0"/>
<feature type="signal peptide" evidence="1">
    <location>
        <begin position="1"/>
        <end position="31"/>
    </location>
</feature>
<comment type="caution">
    <text evidence="2">The sequence shown here is derived from an EMBL/GenBank/DDBJ whole genome shotgun (WGS) entry which is preliminary data.</text>
</comment>
<accession>A0AAV9QEY0</accession>
<feature type="chain" id="PRO_5043362067" description="F-box domain-containing protein" evidence="1">
    <location>
        <begin position="32"/>
        <end position="325"/>
    </location>
</feature>
<evidence type="ECO:0000313" key="2">
    <source>
        <dbReference type="EMBL" id="KAK5539965.1"/>
    </source>
</evidence>
<sequence>MPPAAASSTPSLLALPNELLLLILSFLFASSTVPRYQLQELQVIFGLRPTPNNCTAVFRVCRTLHETAWAVWYQHIEFRLEELGDINLRRGSVPVFFPLAPLPPPQTGLQRLRYLDLAPRPFGVLMRHAQHVNPWLRLAAMLPELRRLIIRPFGYQTMVRSIPGTALQAPAINAPTRNYFRRIWHLVDDLKANGLARHIPYPSRVSRTDPTYHVRLYRFWATYETALMTIIAINLYQLRSGGSSHMYYISSLTGSHPANTRALGELNDLAIMKQTTTSGIRHLEIKLGMQYRLRNRRWVTQVSGHYWDLINEWFWGEPIPNASAS</sequence>
<keyword evidence="3" id="KW-1185">Reference proteome</keyword>
<dbReference type="EMBL" id="JAXLQG010000005">
    <property type="protein sequence ID" value="KAK5539965.1"/>
    <property type="molecule type" value="Genomic_DNA"/>
</dbReference>
<gene>
    <name evidence="2" type="ORF">LTR25_003670</name>
</gene>
<organism evidence="2 3">
    <name type="scientific">Vermiconidia calcicola</name>
    <dbReference type="NCBI Taxonomy" id="1690605"/>
    <lineage>
        <taxon>Eukaryota</taxon>
        <taxon>Fungi</taxon>
        <taxon>Dikarya</taxon>
        <taxon>Ascomycota</taxon>
        <taxon>Pezizomycotina</taxon>
        <taxon>Dothideomycetes</taxon>
        <taxon>Dothideomycetidae</taxon>
        <taxon>Mycosphaerellales</taxon>
        <taxon>Extremaceae</taxon>
        <taxon>Vermiconidia</taxon>
    </lineage>
</organism>
<keyword evidence="1" id="KW-0732">Signal</keyword>
<dbReference type="Proteomes" id="UP001345827">
    <property type="component" value="Unassembled WGS sequence"/>
</dbReference>
<evidence type="ECO:0000313" key="3">
    <source>
        <dbReference type="Proteomes" id="UP001345827"/>
    </source>
</evidence>
<name>A0AAV9QEY0_9PEZI</name>
<proteinExistence type="predicted"/>
<protein>
    <recommendedName>
        <fullName evidence="4">F-box domain-containing protein</fullName>
    </recommendedName>
</protein>
<evidence type="ECO:0008006" key="4">
    <source>
        <dbReference type="Google" id="ProtNLM"/>
    </source>
</evidence>